<sequence length="184" mass="20426">MSRRFLIIGTLLAALLQTGVLAKIITDRATTLQSGQEVLLETGFIDPRDLFRGHYAVLNLQISRIDRNSVSVNGSFTWNDPVYVALDTSGPFAQPVSLHDTYPTDFDGPVIKGNALFTSGSDSQTLRIDFPFDRFFAPQERALELENLRREQKLGVILALAKDGTGMIKGLTIEGEKFYEAPLY</sequence>
<dbReference type="InterPro" id="IPR025833">
    <property type="entry name" value="GDYXXLXY"/>
</dbReference>
<organism evidence="1 2">
    <name type="scientific">Neptunicoccus cionae</name>
    <dbReference type="NCBI Taxonomy" id="2035344"/>
    <lineage>
        <taxon>Bacteria</taxon>
        <taxon>Pseudomonadati</taxon>
        <taxon>Pseudomonadota</taxon>
        <taxon>Alphaproteobacteria</taxon>
        <taxon>Rhodobacterales</taxon>
        <taxon>Paracoccaceae</taxon>
        <taxon>Neptunicoccus</taxon>
    </lineage>
</organism>
<dbReference type="RefSeq" id="WP_188672963.1">
    <property type="nucleotide sequence ID" value="NZ_BMKA01000002.1"/>
</dbReference>
<dbReference type="EMBL" id="BMKA01000002">
    <property type="protein sequence ID" value="GGA15958.1"/>
    <property type="molecule type" value="Genomic_DNA"/>
</dbReference>
<dbReference type="Proteomes" id="UP000628017">
    <property type="component" value="Unassembled WGS sequence"/>
</dbReference>
<protein>
    <recommendedName>
        <fullName evidence="3">GDYXXLXY domain-containing protein</fullName>
    </recommendedName>
</protein>
<name>A0A916QV91_9RHOB</name>
<accession>A0A916QV91</accession>
<evidence type="ECO:0000313" key="1">
    <source>
        <dbReference type="EMBL" id="GGA15958.1"/>
    </source>
</evidence>
<comment type="caution">
    <text evidence="1">The sequence shown here is derived from an EMBL/GenBank/DDBJ whole genome shotgun (WGS) entry which is preliminary data.</text>
</comment>
<evidence type="ECO:0000313" key="2">
    <source>
        <dbReference type="Proteomes" id="UP000628017"/>
    </source>
</evidence>
<keyword evidence="2" id="KW-1185">Reference proteome</keyword>
<reference evidence="1" key="1">
    <citation type="journal article" date="2014" name="Int. J. Syst. Evol. Microbiol.">
        <title>Complete genome sequence of Corynebacterium casei LMG S-19264T (=DSM 44701T), isolated from a smear-ripened cheese.</title>
        <authorList>
            <consortium name="US DOE Joint Genome Institute (JGI-PGF)"/>
            <person name="Walter F."/>
            <person name="Albersmeier A."/>
            <person name="Kalinowski J."/>
            <person name="Ruckert C."/>
        </authorList>
    </citation>
    <scope>NUCLEOTIDE SEQUENCE</scope>
    <source>
        <strain evidence="1">CGMCC 1.15880</strain>
    </source>
</reference>
<dbReference type="AlphaFoldDB" id="A0A916QV91"/>
<gene>
    <name evidence="1" type="ORF">GCM10011498_15430</name>
</gene>
<proteinExistence type="predicted"/>
<evidence type="ECO:0008006" key="3">
    <source>
        <dbReference type="Google" id="ProtNLM"/>
    </source>
</evidence>
<reference evidence="1" key="2">
    <citation type="submission" date="2020-09" db="EMBL/GenBank/DDBJ databases">
        <authorList>
            <person name="Sun Q."/>
            <person name="Zhou Y."/>
        </authorList>
    </citation>
    <scope>NUCLEOTIDE SEQUENCE</scope>
    <source>
        <strain evidence="1">CGMCC 1.15880</strain>
    </source>
</reference>
<dbReference type="Pfam" id="PF14345">
    <property type="entry name" value="GDYXXLXY"/>
    <property type="match status" value="1"/>
</dbReference>